<evidence type="ECO:0000313" key="1">
    <source>
        <dbReference type="Proteomes" id="UP000095286"/>
    </source>
</evidence>
<dbReference type="Proteomes" id="UP000095286">
    <property type="component" value="Unplaced"/>
</dbReference>
<name>A0AC35TUU6_9BILA</name>
<proteinExistence type="predicted"/>
<accession>A0AC35TUU6</accession>
<evidence type="ECO:0000313" key="2">
    <source>
        <dbReference type="WBParaSite" id="RSKR_0000475500.1"/>
    </source>
</evidence>
<organism evidence="1 2">
    <name type="scientific">Rhabditophanes sp. KR3021</name>
    <dbReference type="NCBI Taxonomy" id="114890"/>
    <lineage>
        <taxon>Eukaryota</taxon>
        <taxon>Metazoa</taxon>
        <taxon>Ecdysozoa</taxon>
        <taxon>Nematoda</taxon>
        <taxon>Chromadorea</taxon>
        <taxon>Rhabditida</taxon>
        <taxon>Tylenchina</taxon>
        <taxon>Panagrolaimomorpha</taxon>
        <taxon>Strongyloidoidea</taxon>
        <taxon>Alloionematidae</taxon>
        <taxon>Rhabditophanes</taxon>
    </lineage>
</organism>
<sequence length="214" mass="23939">MLLYLLLPCFYYFAVLISSQADQKGLEQTLGTENEELGNILKAEPNTSCFSHKGFGHRNRPYRTLRPPCPTLRPLYPTLRPLWPTLRPLWPTLRPPCPTTKRPCPTTKRPCPTLPPTPCPTLPPTPSPTVPPIPPTPCPTKPPGPDICNRCENNCKINKICSPWQYAKYIDGHWYCVCGIPRPCDKLNEICSKQICGPGTKPTVCGDLCICKEC</sequence>
<reference evidence="2" key="1">
    <citation type="submission" date="2016-11" db="UniProtKB">
        <authorList>
            <consortium name="WormBaseParasite"/>
        </authorList>
    </citation>
    <scope>IDENTIFICATION</scope>
    <source>
        <strain evidence="2">KR3021</strain>
    </source>
</reference>
<protein>
    <submittedName>
        <fullName evidence="2">Uncharacterized protein</fullName>
    </submittedName>
</protein>
<dbReference type="WBParaSite" id="RSKR_0000475500.1">
    <property type="protein sequence ID" value="RSKR_0000475500.1"/>
    <property type="gene ID" value="RSKR_0000475500"/>
</dbReference>